<evidence type="ECO:0000256" key="5">
    <source>
        <dbReference type="ARBA" id="ARBA00023004"/>
    </source>
</evidence>
<organism evidence="7">
    <name type="scientific">Ganoderma boninense</name>
    <dbReference type="NCBI Taxonomy" id="34458"/>
    <lineage>
        <taxon>Eukaryota</taxon>
        <taxon>Fungi</taxon>
        <taxon>Dikarya</taxon>
        <taxon>Basidiomycota</taxon>
        <taxon>Agaricomycotina</taxon>
        <taxon>Agaricomycetes</taxon>
        <taxon>Polyporales</taxon>
        <taxon>Polyporaceae</taxon>
        <taxon>Ganoderma</taxon>
    </lineage>
</organism>
<dbReference type="AlphaFoldDB" id="A0A5K1K5Q7"/>
<feature type="region of interest" description="Disordered" evidence="6">
    <location>
        <begin position="149"/>
        <end position="173"/>
    </location>
</feature>
<dbReference type="GO" id="GO:0005506">
    <property type="term" value="F:iron ion binding"/>
    <property type="evidence" value="ECO:0007669"/>
    <property type="project" value="InterPro"/>
</dbReference>
<dbReference type="GO" id="GO:0016705">
    <property type="term" value="F:oxidoreductase activity, acting on paired donors, with incorporation or reduction of molecular oxygen"/>
    <property type="evidence" value="ECO:0007669"/>
    <property type="project" value="InterPro"/>
</dbReference>
<gene>
    <name evidence="7" type="primary">Q6FUI3</name>
</gene>
<keyword evidence="5" id="KW-0408">Iron</keyword>
<evidence type="ECO:0000313" key="7">
    <source>
        <dbReference type="EMBL" id="VWP01273.1"/>
    </source>
</evidence>
<dbReference type="GO" id="GO:0020037">
    <property type="term" value="F:heme binding"/>
    <property type="evidence" value="ECO:0007669"/>
    <property type="project" value="InterPro"/>
</dbReference>
<dbReference type="SUPFAM" id="SSF48264">
    <property type="entry name" value="Cytochrome P450"/>
    <property type="match status" value="1"/>
</dbReference>
<dbReference type="Gene3D" id="1.10.630.10">
    <property type="entry name" value="Cytochrome P450"/>
    <property type="match status" value="1"/>
</dbReference>
<protein>
    <submittedName>
        <fullName evidence="7">Uncharacterized protein</fullName>
    </submittedName>
</protein>
<sequence length="173" mass="19611">MKERTVLRRVPDFLKRFVAPFVATAKDDMSRAVSHIRPLIEERMRALEEDCENRDDKLNDALQWMLDKAIPKGETVSTITQRLFVFNFASIGTSSDLMTRALYRLADKPDLVSALREEAQECISADGWGTALGRMWKLDNLLRETMRCDGPNLGKQIPAPPTSPHSSFPHPVL</sequence>
<dbReference type="EMBL" id="LR729242">
    <property type="protein sequence ID" value="VWP01273.1"/>
    <property type="molecule type" value="Genomic_DNA"/>
</dbReference>
<evidence type="ECO:0000256" key="2">
    <source>
        <dbReference type="ARBA" id="ARBA00010617"/>
    </source>
</evidence>
<evidence type="ECO:0000256" key="1">
    <source>
        <dbReference type="ARBA" id="ARBA00001971"/>
    </source>
</evidence>
<reference evidence="7" key="1">
    <citation type="submission" date="2019-10" db="EMBL/GenBank/DDBJ databases">
        <authorList>
            <person name="Nor Muhammad N."/>
        </authorList>
    </citation>
    <scope>NUCLEOTIDE SEQUENCE</scope>
</reference>
<evidence type="ECO:0000256" key="3">
    <source>
        <dbReference type="ARBA" id="ARBA00022723"/>
    </source>
</evidence>
<dbReference type="InterPro" id="IPR036396">
    <property type="entry name" value="Cyt_P450_sf"/>
</dbReference>
<evidence type="ECO:0000256" key="4">
    <source>
        <dbReference type="ARBA" id="ARBA00023002"/>
    </source>
</evidence>
<keyword evidence="3" id="KW-0479">Metal-binding</keyword>
<dbReference type="Pfam" id="PF00067">
    <property type="entry name" value="p450"/>
    <property type="match status" value="1"/>
</dbReference>
<keyword evidence="4" id="KW-0560">Oxidoreductase</keyword>
<feature type="compositionally biased region" description="Low complexity" evidence="6">
    <location>
        <begin position="164"/>
        <end position="173"/>
    </location>
</feature>
<comment type="cofactor">
    <cofactor evidence="1">
        <name>heme</name>
        <dbReference type="ChEBI" id="CHEBI:30413"/>
    </cofactor>
</comment>
<dbReference type="PANTHER" id="PTHR46206">
    <property type="entry name" value="CYTOCHROME P450"/>
    <property type="match status" value="1"/>
</dbReference>
<comment type="similarity">
    <text evidence="2">Belongs to the cytochrome P450 family.</text>
</comment>
<accession>A0A5K1K5Q7</accession>
<dbReference type="GO" id="GO:0004497">
    <property type="term" value="F:monooxygenase activity"/>
    <property type="evidence" value="ECO:0007669"/>
    <property type="project" value="InterPro"/>
</dbReference>
<dbReference type="InterPro" id="IPR001128">
    <property type="entry name" value="Cyt_P450"/>
</dbReference>
<name>A0A5K1K5Q7_9APHY</name>
<proteinExistence type="inferred from homology"/>
<evidence type="ECO:0000256" key="6">
    <source>
        <dbReference type="SAM" id="MobiDB-lite"/>
    </source>
</evidence>